<name>A0A5D2B6W3_GOSDA</name>
<protein>
    <submittedName>
        <fullName evidence="1">Uncharacterized protein</fullName>
    </submittedName>
</protein>
<evidence type="ECO:0000313" key="1">
    <source>
        <dbReference type="EMBL" id="TYG52035.1"/>
    </source>
</evidence>
<organism evidence="1 2">
    <name type="scientific">Gossypium darwinii</name>
    <name type="common">Darwin's cotton</name>
    <name type="synonym">Gossypium barbadense var. darwinii</name>
    <dbReference type="NCBI Taxonomy" id="34276"/>
    <lineage>
        <taxon>Eukaryota</taxon>
        <taxon>Viridiplantae</taxon>
        <taxon>Streptophyta</taxon>
        <taxon>Embryophyta</taxon>
        <taxon>Tracheophyta</taxon>
        <taxon>Spermatophyta</taxon>
        <taxon>Magnoliopsida</taxon>
        <taxon>eudicotyledons</taxon>
        <taxon>Gunneridae</taxon>
        <taxon>Pentapetalae</taxon>
        <taxon>rosids</taxon>
        <taxon>malvids</taxon>
        <taxon>Malvales</taxon>
        <taxon>Malvaceae</taxon>
        <taxon>Malvoideae</taxon>
        <taxon>Gossypium</taxon>
    </lineage>
</organism>
<sequence>MDNRVDPDRILLARVVSQLVKVQFDDALKEANAGDTNMQVLVGQIVVGHDASSLAAFILPNRDVVSILFTLSLDYFLFPLCTL</sequence>
<reference evidence="1 2" key="1">
    <citation type="submission" date="2019-06" db="EMBL/GenBank/DDBJ databases">
        <title>WGS assembly of Gossypium darwinii.</title>
        <authorList>
            <person name="Chen Z.J."/>
            <person name="Sreedasyam A."/>
            <person name="Ando A."/>
            <person name="Song Q."/>
            <person name="De L."/>
            <person name="Hulse-Kemp A."/>
            <person name="Ding M."/>
            <person name="Ye W."/>
            <person name="Kirkbride R."/>
            <person name="Jenkins J."/>
            <person name="Plott C."/>
            <person name="Lovell J."/>
            <person name="Lin Y.-M."/>
            <person name="Vaughn R."/>
            <person name="Liu B."/>
            <person name="Li W."/>
            <person name="Simpson S."/>
            <person name="Scheffler B."/>
            <person name="Saski C."/>
            <person name="Grover C."/>
            <person name="Hu G."/>
            <person name="Conover J."/>
            <person name="Carlson J."/>
            <person name="Shu S."/>
            <person name="Boston L."/>
            <person name="Williams M."/>
            <person name="Peterson D."/>
            <person name="Mcgee K."/>
            <person name="Jones D."/>
            <person name="Wendel J."/>
            <person name="Stelly D."/>
            <person name="Grimwood J."/>
            <person name="Schmutz J."/>
        </authorList>
    </citation>
    <scope>NUCLEOTIDE SEQUENCE [LARGE SCALE GENOMIC DNA]</scope>
    <source>
        <strain evidence="1">1808015.09</strain>
    </source>
</reference>
<dbReference type="EMBL" id="CM017710">
    <property type="protein sequence ID" value="TYG52035.1"/>
    <property type="molecule type" value="Genomic_DNA"/>
</dbReference>
<dbReference type="AlphaFoldDB" id="A0A5D2B6W3"/>
<keyword evidence="2" id="KW-1185">Reference proteome</keyword>
<dbReference type="Proteomes" id="UP000323506">
    <property type="component" value="Chromosome D10"/>
</dbReference>
<proteinExistence type="predicted"/>
<accession>A0A5D2B6W3</accession>
<gene>
    <name evidence="1" type="ORF">ES288_D10G310100v1</name>
</gene>
<evidence type="ECO:0000313" key="2">
    <source>
        <dbReference type="Proteomes" id="UP000323506"/>
    </source>
</evidence>